<sequence length="113" mass="12697">MLLTDAGLKGITGEFGHVDQVMHKAGFDRGGAWDYNKASFDMRLEGKDSAYYLRVQSHVIEGVLESPKAKVQLEDPVFLRHIFPHGLDPDTEIPTEFQETINKAIQQVKKELG</sequence>
<keyword evidence="2" id="KW-1185">Reference proteome</keyword>
<dbReference type="Proteomes" id="UP000241639">
    <property type="component" value="Unassembled WGS sequence"/>
</dbReference>
<dbReference type="OrthoDB" id="2679642at2"/>
<dbReference type="AlphaFoldDB" id="A0A2T4ZDE7"/>
<organism evidence="1 2">
    <name type="scientific">Desmospora activa DSM 45169</name>
    <dbReference type="NCBI Taxonomy" id="1121389"/>
    <lineage>
        <taxon>Bacteria</taxon>
        <taxon>Bacillati</taxon>
        <taxon>Bacillota</taxon>
        <taxon>Bacilli</taxon>
        <taxon>Bacillales</taxon>
        <taxon>Thermoactinomycetaceae</taxon>
        <taxon>Desmospora</taxon>
    </lineage>
</organism>
<accession>A0A2T4ZDE7</accession>
<evidence type="ECO:0000313" key="1">
    <source>
        <dbReference type="EMBL" id="PTM59907.1"/>
    </source>
</evidence>
<name>A0A2T4ZDE7_9BACL</name>
<dbReference type="RefSeq" id="WP_107727278.1">
    <property type="nucleotide sequence ID" value="NZ_PZZP01000001.1"/>
</dbReference>
<dbReference type="InterPro" id="IPR036491">
    <property type="entry name" value="YugN-like_sf"/>
</dbReference>
<dbReference type="SUPFAM" id="SSF160755">
    <property type="entry name" value="YugN-like"/>
    <property type="match status" value="1"/>
</dbReference>
<dbReference type="Pfam" id="PF08868">
    <property type="entry name" value="YugN"/>
    <property type="match status" value="1"/>
</dbReference>
<protein>
    <submittedName>
        <fullName evidence="1">YugN-like protein</fullName>
    </submittedName>
</protein>
<comment type="caution">
    <text evidence="1">The sequence shown here is derived from an EMBL/GenBank/DDBJ whole genome shotgun (WGS) entry which is preliminary data.</text>
</comment>
<proteinExistence type="predicted"/>
<dbReference type="InterPro" id="IPR014967">
    <property type="entry name" value="Uncharacterised_YugN-like"/>
</dbReference>
<dbReference type="EMBL" id="PZZP01000001">
    <property type="protein sequence ID" value="PTM59907.1"/>
    <property type="molecule type" value="Genomic_DNA"/>
</dbReference>
<dbReference type="Gene3D" id="3.30.310.100">
    <property type="entry name" value="YugN-like"/>
    <property type="match status" value="1"/>
</dbReference>
<reference evidence="1 2" key="1">
    <citation type="submission" date="2018-04" db="EMBL/GenBank/DDBJ databases">
        <title>Genomic Encyclopedia of Archaeal and Bacterial Type Strains, Phase II (KMG-II): from individual species to whole genera.</title>
        <authorList>
            <person name="Goeker M."/>
        </authorList>
    </citation>
    <scope>NUCLEOTIDE SEQUENCE [LARGE SCALE GENOMIC DNA]</scope>
    <source>
        <strain evidence="1 2">DSM 45169</strain>
    </source>
</reference>
<evidence type="ECO:0000313" key="2">
    <source>
        <dbReference type="Proteomes" id="UP000241639"/>
    </source>
</evidence>
<gene>
    <name evidence="1" type="ORF">C8J48_2544</name>
</gene>